<reference evidence="1 2" key="1">
    <citation type="submission" date="2015-01" db="EMBL/GenBank/DDBJ databases">
        <title>Evolution of Trichinella species and genotypes.</title>
        <authorList>
            <person name="Korhonen P.K."/>
            <person name="Edoardo P."/>
            <person name="Giuseppe L.R."/>
            <person name="Gasser R.B."/>
        </authorList>
    </citation>
    <scope>NUCLEOTIDE SEQUENCE [LARGE SCALE GENOMIC DNA]</scope>
    <source>
        <strain evidence="1">ISS120</strain>
    </source>
</reference>
<organism evidence="1 2">
    <name type="scientific">Trichinella britovi</name>
    <name type="common">Parasitic roundworm</name>
    <dbReference type="NCBI Taxonomy" id="45882"/>
    <lineage>
        <taxon>Eukaryota</taxon>
        <taxon>Metazoa</taxon>
        <taxon>Ecdysozoa</taxon>
        <taxon>Nematoda</taxon>
        <taxon>Enoplea</taxon>
        <taxon>Dorylaimia</taxon>
        <taxon>Trichinellida</taxon>
        <taxon>Trichinellidae</taxon>
        <taxon>Trichinella</taxon>
    </lineage>
</organism>
<feature type="non-terminal residue" evidence="1">
    <location>
        <position position="1"/>
    </location>
</feature>
<gene>
    <name evidence="1" type="ORF">T03_17015</name>
</gene>
<accession>A0A0V1D897</accession>
<dbReference type="AlphaFoldDB" id="A0A0V1D897"/>
<proteinExistence type="predicted"/>
<name>A0A0V1D897_TRIBR</name>
<sequence length="62" mass="7332">LLKCDKVIDGRESNEIKRARAATSIEESGSQKKHDWLRSWTWLAEKKMAHIIFCVNYRKLNE</sequence>
<dbReference type="Proteomes" id="UP000054653">
    <property type="component" value="Unassembled WGS sequence"/>
</dbReference>
<evidence type="ECO:0000313" key="1">
    <source>
        <dbReference type="EMBL" id="KRY57760.1"/>
    </source>
</evidence>
<comment type="caution">
    <text evidence="1">The sequence shown here is derived from an EMBL/GenBank/DDBJ whole genome shotgun (WGS) entry which is preliminary data.</text>
</comment>
<keyword evidence="2" id="KW-1185">Reference proteome</keyword>
<protein>
    <submittedName>
        <fullName evidence="1">Uncharacterized protein</fullName>
    </submittedName>
</protein>
<feature type="non-terminal residue" evidence="1">
    <location>
        <position position="62"/>
    </location>
</feature>
<dbReference type="EMBL" id="JYDI01000027">
    <property type="protein sequence ID" value="KRY57760.1"/>
    <property type="molecule type" value="Genomic_DNA"/>
</dbReference>
<evidence type="ECO:0000313" key="2">
    <source>
        <dbReference type="Proteomes" id="UP000054653"/>
    </source>
</evidence>